<name>A0ABS2FCS5_9CLOT</name>
<dbReference type="EMBL" id="JACJLL010000002">
    <property type="protein sequence ID" value="MBM6817852.1"/>
    <property type="molecule type" value="Genomic_DNA"/>
</dbReference>
<sequence length="86" mass="10240">MSKKIDNIIIRKFKNDFEKSSKFIKDSLIVYSEENEASEFFELMKNGYKEMSKINLELAYDANSSQKSLKYKFDDINEYEKWLCGV</sequence>
<dbReference type="InterPro" id="IPR013321">
    <property type="entry name" value="Arc_rbn_hlx_hlx"/>
</dbReference>
<comment type="caution">
    <text evidence="1">The sequence shown here is derived from an EMBL/GenBank/DDBJ whole genome shotgun (WGS) entry which is preliminary data.</text>
</comment>
<evidence type="ECO:0008006" key="3">
    <source>
        <dbReference type="Google" id="ProtNLM"/>
    </source>
</evidence>
<dbReference type="Gene3D" id="1.10.1220.10">
    <property type="entry name" value="Met repressor-like"/>
    <property type="match status" value="1"/>
</dbReference>
<proteinExistence type="predicted"/>
<gene>
    <name evidence="1" type="ORF">H6A19_00610</name>
</gene>
<keyword evidence="2" id="KW-1185">Reference proteome</keyword>
<protein>
    <recommendedName>
        <fullName evidence="3">Antitoxin</fullName>
    </recommendedName>
</protein>
<accession>A0ABS2FCS5</accession>
<dbReference type="Proteomes" id="UP000767334">
    <property type="component" value="Unassembled WGS sequence"/>
</dbReference>
<evidence type="ECO:0000313" key="1">
    <source>
        <dbReference type="EMBL" id="MBM6817852.1"/>
    </source>
</evidence>
<organism evidence="1 2">
    <name type="scientific">Clostridium saudiense</name>
    <dbReference type="NCBI Taxonomy" id="1414720"/>
    <lineage>
        <taxon>Bacteria</taxon>
        <taxon>Bacillati</taxon>
        <taxon>Bacillota</taxon>
        <taxon>Clostridia</taxon>
        <taxon>Eubacteriales</taxon>
        <taxon>Clostridiaceae</taxon>
        <taxon>Clostridium</taxon>
    </lineage>
</organism>
<reference evidence="1 2" key="1">
    <citation type="journal article" date="2021" name="Sci. Rep.">
        <title>The distribution of antibiotic resistance genes in chicken gut microbiota commensals.</title>
        <authorList>
            <person name="Juricova H."/>
            <person name="Matiasovicova J."/>
            <person name="Kubasova T."/>
            <person name="Cejkova D."/>
            <person name="Rychlik I."/>
        </authorList>
    </citation>
    <scope>NUCLEOTIDE SEQUENCE [LARGE SCALE GENOMIC DNA]</scope>
    <source>
        <strain evidence="1 2">An435</strain>
    </source>
</reference>
<evidence type="ECO:0000313" key="2">
    <source>
        <dbReference type="Proteomes" id="UP000767334"/>
    </source>
</evidence>
<dbReference type="RefSeq" id="WP_133015925.1">
    <property type="nucleotide sequence ID" value="NZ_JACJLL010000002.1"/>
</dbReference>